<comment type="caution">
    <text evidence="2">The sequence shown here is derived from an EMBL/GenBank/DDBJ whole genome shotgun (WGS) entry which is preliminary data.</text>
</comment>
<evidence type="ECO:0000256" key="1">
    <source>
        <dbReference type="SAM" id="MobiDB-lite"/>
    </source>
</evidence>
<feature type="compositionally biased region" description="Polar residues" evidence="1">
    <location>
        <begin position="92"/>
        <end position="104"/>
    </location>
</feature>
<organism evidence="2 3">
    <name type="scientific">Anisodus acutangulus</name>
    <dbReference type="NCBI Taxonomy" id="402998"/>
    <lineage>
        <taxon>Eukaryota</taxon>
        <taxon>Viridiplantae</taxon>
        <taxon>Streptophyta</taxon>
        <taxon>Embryophyta</taxon>
        <taxon>Tracheophyta</taxon>
        <taxon>Spermatophyta</taxon>
        <taxon>Magnoliopsida</taxon>
        <taxon>eudicotyledons</taxon>
        <taxon>Gunneridae</taxon>
        <taxon>Pentapetalae</taxon>
        <taxon>asterids</taxon>
        <taxon>lamiids</taxon>
        <taxon>Solanales</taxon>
        <taxon>Solanaceae</taxon>
        <taxon>Solanoideae</taxon>
        <taxon>Hyoscyameae</taxon>
        <taxon>Anisodus</taxon>
    </lineage>
</organism>
<accession>A0A9Q1RT06</accession>
<protein>
    <recommendedName>
        <fullName evidence="4">NB-ARC domain containing protein</fullName>
    </recommendedName>
</protein>
<sequence>MLSKANPITKSPMVTINTSDHDVPSQSLKSFVEQIGDSRQQLIFKGNDNNLVKGTSSISQANSINNLFVSKEKQGKTSAPRWADLVEEEEQSTSPPRRLSPNTTYDIDLGDDRFDENDMLDICFDKVAKDGDLSQKQQRSECNKIKRKTHGKQHSWDDKVTEEFVLRNLSMPLAKQNHMTVSTTSTRYNKCKKW</sequence>
<evidence type="ECO:0000313" key="2">
    <source>
        <dbReference type="EMBL" id="KAJ8570868.1"/>
    </source>
</evidence>
<dbReference type="AlphaFoldDB" id="A0A9Q1RT06"/>
<feature type="region of interest" description="Disordered" evidence="1">
    <location>
        <begin position="71"/>
        <end position="104"/>
    </location>
</feature>
<reference evidence="3" key="1">
    <citation type="journal article" date="2023" name="Proc. Natl. Acad. Sci. U.S.A.">
        <title>Genomic and structural basis for evolution of tropane alkaloid biosynthesis.</title>
        <authorList>
            <person name="Wanga Y.-J."/>
            <person name="Taina T."/>
            <person name="Yua J.-Y."/>
            <person name="Lia J."/>
            <person name="Xua B."/>
            <person name="Chenc J."/>
            <person name="D'Auriad J.C."/>
            <person name="Huanga J.-P."/>
            <person name="Huanga S.-X."/>
        </authorList>
    </citation>
    <scope>NUCLEOTIDE SEQUENCE [LARGE SCALE GENOMIC DNA]</scope>
    <source>
        <strain evidence="3">cv. KIB-2019</strain>
    </source>
</reference>
<feature type="region of interest" description="Disordered" evidence="1">
    <location>
        <begin position="135"/>
        <end position="154"/>
    </location>
</feature>
<dbReference type="Proteomes" id="UP001152561">
    <property type="component" value="Unassembled WGS sequence"/>
</dbReference>
<evidence type="ECO:0008006" key="4">
    <source>
        <dbReference type="Google" id="ProtNLM"/>
    </source>
</evidence>
<proteinExistence type="predicted"/>
<dbReference type="EMBL" id="JAJAGQ010000002">
    <property type="protein sequence ID" value="KAJ8570868.1"/>
    <property type="molecule type" value="Genomic_DNA"/>
</dbReference>
<dbReference type="OrthoDB" id="1306281at2759"/>
<name>A0A9Q1RT06_9SOLA</name>
<keyword evidence="3" id="KW-1185">Reference proteome</keyword>
<feature type="compositionally biased region" description="Basic and acidic residues" evidence="1">
    <location>
        <begin position="135"/>
        <end position="144"/>
    </location>
</feature>
<evidence type="ECO:0000313" key="3">
    <source>
        <dbReference type="Proteomes" id="UP001152561"/>
    </source>
</evidence>
<feature type="region of interest" description="Disordered" evidence="1">
    <location>
        <begin position="1"/>
        <end position="23"/>
    </location>
</feature>
<gene>
    <name evidence="2" type="ORF">K7X08_037840</name>
</gene>